<dbReference type="GO" id="GO:0000977">
    <property type="term" value="F:RNA polymerase II transcription regulatory region sequence-specific DNA binding"/>
    <property type="evidence" value="ECO:0007669"/>
    <property type="project" value="TreeGrafter"/>
</dbReference>
<keyword evidence="8 11" id="KW-0539">Nucleus</keyword>
<feature type="region of interest" description="Disordered" evidence="14">
    <location>
        <begin position="347"/>
        <end position="384"/>
    </location>
</feature>
<evidence type="ECO:0000256" key="14">
    <source>
        <dbReference type="SAM" id="MobiDB-lite"/>
    </source>
</evidence>
<dbReference type="PANTHER" id="PTHR24208:SF80">
    <property type="entry name" value="LIM_HOMEOBOX PROTEIN LHX2"/>
    <property type="match status" value="1"/>
</dbReference>
<evidence type="ECO:0000256" key="3">
    <source>
        <dbReference type="ARBA" id="ARBA00022737"/>
    </source>
</evidence>
<evidence type="ECO:0000256" key="2">
    <source>
        <dbReference type="ARBA" id="ARBA00022723"/>
    </source>
</evidence>
<dbReference type="SUPFAM" id="SSF46689">
    <property type="entry name" value="Homeodomain-like"/>
    <property type="match status" value="1"/>
</dbReference>
<dbReference type="OrthoDB" id="9990008at2759"/>
<evidence type="ECO:0000256" key="5">
    <source>
        <dbReference type="ARBA" id="ARBA00023038"/>
    </source>
</evidence>
<dbReference type="PROSITE" id="PS50071">
    <property type="entry name" value="HOMEOBOX_2"/>
    <property type="match status" value="1"/>
</dbReference>
<evidence type="ECO:0000313" key="17">
    <source>
        <dbReference type="EMBL" id="KAJ8260974.1"/>
    </source>
</evidence>
<evidence type="ECO:0000256" key="7">
    <source>
        <dbReference type="ARBA" id="ARBA00023155"/>
    </source>
</evidence>
<dbReference type="SMART" id="SM00389">
    <property type="entry name" value="HOX"/>
    <property type="match status" value="1"/>
</dbReference>
<keyword evidence="6 11" id="KW-0238">DNA-binding</keyword>
<feature type="DNA-binding region" description="Homeobox" evidence="11">
    <location>
        <begin position="242"/>
        <end position="301"/>
    </location>
</feature>
<dbReference type="FunFam" id="2.10.110.10:FF:000033">
    <property type="entry name" value="LIM/homeobox protein Lhx9 isoform X2"/>
    <property type="match status" value="1"/>
</dbReference>
<dbReference type="CDD" id="cd00086">
    <property type="entry name" value="homeodomain"/>
    <property type="match status" value="1"/>
</dbReference>
<feature type="compositionally biased region" description="Polar residues" evidence="14">
    <location>
        <begin position="349"/>
        <end position="358"/>
    </location>
</feature>
<feature type="region of interest" description="Disordered" evidence="14">
    <location>
        <begin position="304"/>
        <end position="331"/>
    </location>
</feature>
<evidence type="ECO:0000256" key="10">
    <source>
        <dbReference type="ARBA" id="ARBA00053475"/>
    </source>
</evidence>
<feature type="domain" description="Homeobox" evidence="16">
    <location>
        <begin position="240"/>
        <end position="300"/>
    </location>
</feature>
<dbReference type="SMART" id="SM00132">
    <property type="entry name" value="LIM"/>
    <property type="match status" value="2"/>
</dbReference>
<dbReference type="CDD" id="cd09377">
    <property type="entry name" value="LIM2_Lhx2_Lhx9"/>
    <property type="match status" value="1"/>
</dbReference>
<organism evidence="17 18">
    <name type="scientific">Conger conger</name>
    <name type="common">Conger eel</name>
    <name type="synonym">Muraena conger</name>
    <dbReference type="NCBI Taxonomy" id="82655"/>
    <lineage>
        <taxon>Eukaryota</taxon>
        <taxon>Metazoa</taxon>
        <taxon>Chordata</taxon>
        <taxon>Craniata</taxon>
        <taxon>Vertebrata</taxon>
        <taxon>Euteleostomi</taxon>
        <taxon>Actinopterygii</taxon>
        <taxon>Neopterygii</taxon>
        <taxon>Teleostei</taxon>
        <taxon>Anguilliformes</taxon>
        <taxon>Congridae</taxon>
        <taxon>Conger</taxon>
    </lineage>
</organism>
<dbReference type="PANTHER" id="PTHR24208">
    <property type="entry name" value="LIM/HOMEOBOX PROTEIN LHX"/>
    <property type="match status" value="1"/>
</dbReference>
<evidence type="ECO:0000256" key="6">
    <source>
        <dbReference type="ARBA" id="ARBA00023125"/>
    </source>
</evidence>
<keyword evidence="7 11" id="KW-0371">Homeobox</keyword>
<comment type="subcellular location">
    <subcellularLocation>
        <location evidence="1 11 13">Nucleus</location>
    </subcellularLocation>
</comment>
<keyword evidence="2 12" id="KW-0479">Metal-binding</keyword>
<evidence type="ECO:0000256" key="11">
    <source>
        <dbReference type="PROSITE-ProRule" id="PRU00108"/>
    </source>
</evidence>
<dbReference type="CDD" id="cd09369">
    <property type="entry name" value="LIM1_Lhx2_Lhx9"/>
    <property type="match status" value="1"/>
</dbReference>
<comment type="caution">
    <text evidence="17">The sequence shown here is derived from an EMBL/GenBank/DDBJ whole genome shotgun (WGS) entry which is preliminary data.</text>
</comment>
<dbReference type="EMBL" id="JAFJMO010000012">
    <property type="protein sequence ID" value="KAJ8260974.1"/>
    <property type="molecule type" value="Genomic_DNA"/>
</dbReference>
<dbReference type="InterPro" id="IPR050453">
    <property type="entry name" value="LIM_Homeobox_TF"/>
</dbReference>
<evidence type="ECO:0000256" key="4">
    <source>
        <dbReference type="ARBA" id="ARBA00022833"/>
    </source>
</evidence>
<dbReference type="FunFam" id="1.10.10.60:FF:000027">
    <property type="entry name" value="LIM/homeobox protein Lhx9"/>
    <property type="match status" value="1"/>
</dbReference>
<evidence type="ECO:0000259" key="16">
    <source>
        <dbReference type="PROSITE" id="PS50071"/>
    </source>
</evidence>
<evidence type="ECO:0000256" key="12">
    <source>
        <dbReference type="PROSITE-ProRule" id="PRU00125"/>
    </source>
</evidence>
<dbReference type="PROSITE" id="PS00478">
    <property type="entry name" value="LIM_DOMAIN_1"/>
    <property type="match status" value="1"/>
</dbReference>
<feature type="compositionally biased region" description="Low complexity" evidence="14">
    <location>
        <begin position="368"/>
        <end position="384"/>
    </location>
</feature>
<reference evidence="17" key="1">
    <citation type="journal article" date="2023" name="Science">
        <title>Genome structures resolve the early diversification of teleost fishes.</title>
        <authorList>
            <person name="Parey E."/>
            <person name="Louis A."/>
            <person name="Montfort J."/>
            <person name="Bouchez O."/>
            <person name="Roques C."/>
            <person name="Iampietro C."/>
            <person name="Lluch J."/>
            <person name="Castinel A."/>
            <person name="Donnadieu C."/>
            <person name="Desvignes T."/>
            <person name="Floi Bucao C."/>
            <person name="Jouanno E."/>
            <person name="Wen M."/>
            <person name="Mejri S."/>
            <person name="Dirks R."/>
            <person name="Jansen H."/>
            <person name="Henkel C."/>
            <person name="Chen W.J."/>
            <person name="Zahm M."/>
            <person name="Cabau C."/>
            <person name="Klopp C."/>
            <person name="Thompson A.W."/>
            <person name="Robinson-Rechavi M."/>
            <person name="Braasch I."/>
            <person name="Lecointre G."/>
            <person name="Bobe J."/>
            <person name="Postlethwait J.H."/>
            <person name="Berthelot C."/>
            <person name="Roest Crollius H."/>
            <person name="Guiguen Y."/>
        </authorList>
    </citation>
    <scope>NUCLEOTIDE SEQUENCE</scope>
    <source>
        <strain evidence="17">Concon-B</strain>
    </source>
</reference>
<accession>A0A9Q1HTB5</accession>
<dbReference type="InterPro" id="IPR001356">
    <property type="entry name" value="HD"/>
</dbReference>
<gene>
    <name evidence="17" type="ORF">COCON_G00166970</name>
</gene>
<keyword evidence="5 12" id="KW-0440">LIM domain</keyword>
<dbReference type="Gene3D" id="1.10.10.60">
    <property type="entry name" value="Homeodomain-like"/>
    <property type="match status" value="1"/>
</dbReference>
<feature type="domain" description="LIM zinc-binding" evidence="15">
    <location>
        <begin position="112"/>
        <end position="174"/>
    </location>
</feature>
<dbReference type="InterPro" id="IPR001781">
    <property type="entry name" value="Znf_LIM"/>
</dbReference>
<keyword evidence="18" id="KW-1185">Reference proteome</keyword>
<name>A0A9Q1HTB5_CONCO</name>
<protein>
    <recommendedName>
        <fullName evidence="9">LIM/homeobox protein Lhx9</fullName>
    </recommendedName>
</protein>
<evidence type="ECO:0000259" key="15">
    <source>
        <dbReference type="PROSITE" id="PS50023"/>
    </source>
</evidence>
<dbReference type="Pfam" id="PF00046">
    <property type="entry name" value="Homeodomain"/>
    <property type="match status" value="1"/>
</dbReference>
<dbReference type="GO" id="GO:0046872">
    <property type="term" value="F:metal ion binding"/>
    <property type="evidence" value="ECO:0007669"/>
    <property type="project" value="UniProtKB-KW"/>
</dbReference>
<dbReference type="GO" id="GO:0005634">
    <property type="term" value="C:nucleus"/>
    <property type="evidence" value="ECO:0007669"/>
    <property type="project" value="UniProtKB-SubCell"/>
</dbReference>
<evidence type="ECO:0000256" key="1">
    <source>
        <dbReference type="ARBA" id="ARBA00004123"/>
    </source>
</evidence>
<keyword evidence="3" id="KW-0677">Repeat</keyword>
<feature type="compositionally biased region" description="Low complexity" evidence="14">
    <location>
        <begin position="312"/>
        <end position="329"/>
    </location>
</feature>
<comment type="function">
    <text evidence="10">May be involved in gonadal development.</text>
</comment>
<dbReference type="FunFam" id="2.10.110.10:FF:000177">
    <property type="entry name" value="LIM homeobox 9"/>
    <property type="match status" value="1"/>
</dbReference>
<dbReference type="Pfam" id="PF00412">
    <property type="entry name" value="LIM"/>
    <property type="match status" value="2"/>
</dbReference>
<dbReference type="SUPFAM" id="SSF57716">
    <property type="entry name" value="Glucocorticoid receptor-like (DNA-binding domain)"/>
    <property type="match status" value="2"/>
</dbReference>
<dbReference type="GO" id="GO:0030182">
    <property type="term" value="P:neuron differentiation"/>
    <property type="evidence" value="ECO:0007669"/>
    <property type="project" value="TreeGrafter"/>
</dbReference>
<evidence type="ECO:0000313" key="18">
    <source>
        <dbReference type="Proteomes" id="UP001152803"/>
    </source>
</evidence>
<dbReference type="InterPro" id="IPR017970">
    <property type="entry name" value="Homeobox_CS"/>
</dbReference>
<sequence length="384" mass="42385">MLFHGLSGGEVRIFIDAIDRREKNESTTISTINMGKTDADAIMCSGDGAFPCAGCGGQITDRYYLLAVDKQWHMRCLKCCECKLNLASELSCFSKNGSIFCKEDYYRRFSVQRCGRCQFGISASEMVMRAKDLVYHLNCFTCTTCNKILTTGDHFGMKDGLVYCRLHFQTLVEERNYSCFIHEDEVKCNGEAFGSLGLGYCSSMSSAQRGRKRRNTGRGTDPASYKAAVTCSEMDRDSSHKSKRMRTSFKHHQLRTMKSYFAINHNPDAKDLKQLSQKTGLTKRVLQVWFQNARAKFRRGLLRSAGTEKASDGSTLPGGSPSGPCSEASNVSLSPCSTPLATLMDLSDPSLSRVTSTPGGPDLEDSRSPLLPSLTPCTPSSFGF</sequence>
<dbReference type="PROSITE" id="PS00027">
    <property type="entry name" value="HOMEOBOX_1"/>
    <property type="match status" value="1"/>
</dbReference>
<keyword evidence="4 12" id="KW-0862">Zinc</keyword>
<evidence type="ECO:0000256" key="9">
    <source>
        <dbReference type="ARBA" id="ARBA00040534"/>
    </source>
</evidence>
<evidence type="ECO:0000256" key="8">
    <source>
        <dbReference type="ARBA" id="ARBA00023242"/>
    </source>
</evidence>
<dbReference type="Gene3D" id="2.10.110.10">
    <property type="entry name" value="Cysteine Rich Protein"/>
    <property type="match status" value="2"/>
</dbReference>
<dbReference type="InterPro" id="IPR009057">
    <property type="entry name" value="Homeodomain-like_sf"/>
</dbReference>
<feature type="domain" description="LIM zinc-binding" evidence="15">
    <location>
        <begin position="50"/>
        <end position="111"/>
    </location>
</feature>
<dbReference type="PROSITE" id="PS50023">
    <property type="entry name" value="LIM_DOMAIN_2"/>
    <property type="match status" value="2"/>
</dbReference>
<proteinExistence type="predicted"/>
<dbReference type="AlphaFoldDB" id="A0A9Q1HTB5"/>
<dbReference type="GO" id="GO:0000981">
    <property type="term" value="F:DNA-binding transcription factor activity, RNA polymerase II-specific"/>
    <property type="evidence" value="ECO:0007669"/>
    <property type="project" value="InterPro"/>
</dbReference>
<evidence type="ECO:0000256" key="13">
    <source>
        <dbReference type="RuleBase" id="RU000682"/>
    </source>
</evidence>
<dbReference type="Proteomes" id="UP001152803">
    <property type="component" value="Unassembled WGS sequence"/>
</dbReference>